<protein>
    <submittedName>
        <fullName evidence="2">Uncharacterized protein</fullName>
    </submittedName>
</protein>
<dbReference type="PATRIC" id="fig|44252.3.peg.2641"/>
<dbReference type="Proteomes" id="UP000442469">
    <property type="component" value="Unassembled WGS sequence"/>
</dbReference>
<reference evidence="2 4" key="1">
    <citation type="submission" date="2014-04" db="EMBL/GenBank/DDBJ databases">
        <authorList>
            <person name="Bishop-Lilly K.A."/>
            <person name="Broomall S.M."/>
            <person name="Chain P.S."/>
            <person name="Chertkov O."/>
            <person name="Coyne S.R."/>
            <person name="Daligault H.E."/>
            <person name="Davenport K.W."/>
            <person name="Erkkila T."/>
            <person name="Frey K.G."/>
            <person name="Gibbons H.S."/>
            <person name="Gu W."/>
            <person name="Jaissle J."/>
            <person name="Johnson S.L."/>
            <person name="Koroleva G.I."/>
            <person name="Ladner J.T."/>
            <person name="Lo C.-C."/>
            <person name="Minogue T.D."/>
            <person name="Munk C."/>
            <person name="Palacios G.F."/>
            <person name="Redden C.L."/>
            <person name="Rosenzweig C.N."/>
            <person name="Scholz M.B."/>
            <person name="Teshima H."/>
            <person name="Xu Y."/>
        </authorList>
    </citation>
    <scope>NUCLEOTIDE SEQUENCE [LARGE SCALE GENOMIC DNA]</scope>
    <source>
        <strain evidence="2 4">8244</strain>
    </source>
</reference>
<comment type="caution">
    <text evidence="2">The sequence shown here is derived from an EMBL/GenBank/DDBJ whole genome shotgun (WGS) entry which is preliminary data.</text>
</comment>
<dbReference type="HOGENOM" id="CLU_2881601_0_0_9"/>
<dbReference type="OrthoDB" id="2642166at2"/>
<proteinExistence type="predicted"/>
<dbReference type="GeneID" id="77006901"/>
<dbReference type="RefSeq" id="WP_036622564.1">
    <property type="nucleotide sequence ID" value="NZ_BGML01000003.1"/>
</dbReference>
<dbReference type="EMBL" id="WNZZ01000002">
    <property type="protein sequence ID" value="MUG21632.1"/>
    <property type="molecule type" value="Genomic_DNA"/>
</dbReference>
<gene>
    <name evidence="2" type="ORF">DJ90_2715</name>
    <name evidence="3" type="ORF">GNQ08_04215</name>
</gene>
<keyword evidence="4" id="KW-1185">Reference proteome</keyword>
<evidence type="ECO:0000256" key="1">
    <source>
        <dbReference type="SAM" id="MobiDB-lite"/>
    </source>
</evidence>
<dbReference type="Proteomes" id="UP000029278">
    <property type="component" value="Unassembled WGS sequence"/>
</dbReference>
<accession>A0A090ZYF9</accession>
<evidence type="ECO:0000313" key="4">
    <source>
        <dbReference type="Proteomes" id="UP000029278"/>
    </source>
</evidence>
<feature type="region of interest" description="Disordered" evidence="1">
    <location>
        <begin position="42"/>
        <end position="63"/>
    </location>
</feature>
<dbReference type="AlphaFoldDB" id="A0A090ZYF9"/>
<evidence type="ECO:0000313" key="2">
    <source>
        <dbReference type="EMBL" id="KFN09111.1"/>
    </source>
</evidence>
<evidence type="ECO:0000313" key="3">
    <source>
        <dbReference type="EMBL" id="MUG21632.1"/>
    </source>
</evidence>
<dbReference type="EMBL" id="JMQA01000024">
    <property type="protein sequence ID" value="KFN09111.1"/>
    <property type="molecule type" value="Genomic_DNA"/>
</dbReference>
<evidence type="ECO:0000313" key="5">
    <source>
        <dbReference type="Proteomes" id="UP000442469"/>
    </source>
</evidence>
<name>A0A090ZYF9_PAEMA</name>
<dbReference type="STRING" id="44252.DJ90_2715"/>
<reference evidence="3 5" key="2">
    <citation type="submission" date="2019-11" db="EMBL/GenBank/DDBJ databases">
        <title>Draft genome sequences of five Paenibacillus species of dairy origin.</title>
        <authorList>
            <person name="Olajide A.M."/>
            <person name="Chen S."/>
            <person name="Lapointe G."/>
        </authorList>
    </citation>
    <scope>NUCLEOTIDE SEQUENCE [LARGE SCALE GENOMIC DNA]</scope>
    <source>
        <strain evidence="3 5">3CT49</strain>
    </source>
</reference>
<organism evidence="2 4">
    <name type="scientific">Paenibacillus macerans</name>
    <name type="common">Bacillus macerans</name>
    <dbReference type="NCBI Taxonomy" id="44252"/>
    <lineage>
        <taxon>Bacteria</taxon>
        <taxon>Bacillati</taxon>
        <taxon>Bacillota</taxon>
        <taxon>Bacilli</taxon>
        <taxon>Bacillales</taxon>
        <taxon>Paenibacillaceae</taxon>
        <taxon>Paenibacillus</taxon>
    </lineage>
</organism>
<sequence length="63" mass="7010">MSRGVFVSKNGVVSKAIGFQPKEALLFAPSDKNSSQILRDQRSAMKRNNKQIKDRFAQASKKA</sequence>